<sequence>MDQSPAPPQAGTRHYILLHSNEPPDSSDIPFIQSTSSRIGARLAVLDEELARLSQLAAERAALLAYDTQNKAVLSPVRRVPNEILYEIFLRTLPSVESDGFWASAHRADNQEIAGSTPAVVILSSDSLEFLSTIREFASCGILSRHFHHRYSANSYFWSLATFDRERPTFPMSHLLTLAKSPS</sequence>
<dbReference type="Proteomes" id="UP001221142">
    <property type="component" value="Unassembled WGS sequence"/>
</dbReference>
<organism evidence="1 2">
    <name type="scientific">Roridomyces roridus</name>
    <dbReference type="NCBI Taxonomy" id="1738132"/>
    <lineage>
        <taxon>Eukaryota</taxon>
        <taxon>Fungi</taxon>
        <taxon>Dikarya</taxon>
        <taxon>Basidiomycota</taxon>
        <taxon>Agaricomycotina</taxon>
        <taxon>Agaricomycetes</taxon>
        <taxon>Agaricomycetidae</taxon>
        <taxon>Agaricales</taxon>
        <taxon>Marasmiineae</taxon>
        <taxon>Mycenaceae</taxon>
        <taxon>Roridomyces</taxon>
    </lineage>
</organism>
<evidence type="ECO:0000313" key="1">
    <source>
        <dbReference type="EMBL" id="KAJ7607904.1"/>
    </source>
</evidence>
<gene>
    <name evidence="1" type="ORF">FB45DRAFT_1039974</name>
</gene>
<dbReference type="EMBL" id="JARKIF010000047">
    <property type="protein sequence ID" value="KAJ7607904.1"/>
    <property type="molecule type" value="Genomic_DNA"/>
</dbReference>
<evidence type="ECO:0008006" key="3">
    <source>
        <dbReference type="Google" id="ProtNLM"/>
    </source>
</evidence>
<reference evidence="1" key="1">
    <citation type="submission" date="2023-03" db="EMBL/GenBank/DDBJ databases">
        <title>Massive genome expansion in bonnet fungi (Mycena s.s.) driven by repeated elements and novel gene families across ecological guilds.</title>
        <authorList>
            <consortium name="Lawrence Berkeley National Laboratory"/>
            <person name="Harder C.B."/>
            <person name="Miyauchi S."/>
            <person name="Viragh M."/>
            <person name="Kuo A."/>
            <person name="Thoen E."/>
            <person name="Andreopoulos B."/>
            <person name="Lu D."/>
            <person name="Skrede I."/>
            <person name="Drula E."/>
            <person name="Henrissat B."/>
            <person name="Morin E."/>
            <person name="Kohler A."/>
            <person name="Barry K."/>
            <person name="LaButti K."/>
            <person name="Morin E."/>
            <person name="Salamov A."/>
            <person name="Lipzen A."/>
            <person name="Mereny Z."/>
            <person name="Hegedus B."/>
            <person name="Baldrian P."/>
            <person name="Stursova M."/>
            <person name="Weitz H."/>
            <person name="Taylor A."/>
            <person name="Grigoriev I.V."/>
            <person name="Nagy L.G."/>
            <person name="Martin F."/>
            <person name="Kauserud H."/>
        </authorList>
    </citation>
    <scope>NUCLEOTIDE SEQUENCE</scope>
    <source>
        <strain evidence="1">9284</strain>
    </source>
</reference>
<accession>A0AAD7B2J4</accession>
<name>A0AAD7B2J4_9AGAR</name>
<evidence type="ECO:0000313" key="2">
    <source>
        <dbReference type="Proteomes" id="UP001221142"/>
    </source>
</evidence>
<comment type="caution">
    <text evidence="1">The sequence shown here is derived from an EMBL/GenBank/DDBJ whole genome shotgun (WGS) entry which is preliminary data.</text>
</comment>
<keyword evidence="2" id="KW-1185">Reference proteome</keyword>
<dbReference type="AlphaFoldDB" id="A0AAD7B2J4"/>
<proteinExistence type="predicted"/>
<protein>
    <recommendedName>
        <fullName evidence="3">F-box domain-containing protein</fullName>
    </recommendedName>
</protein>